<gene>
    <name evidence="2" type="ORF">REIFOR_02326</name>
</gene>
<dbReference type="Gene3D" id="3.30.310.70">
    <property type="entry name" value="TT1751-like domain"/>
    <property type="match status" value="1"/>
</dbReference>
<evidence type="ECO:0000256" key="1">
    <source>
        <dbReference type="SAM" id="SignalP"/>
    </source>
</evidence>
<dbReference type="InterPro" id="IPR035923">
    <property type="entry name" value="TT1751-like_sf"/>
</dbReference>
<keyword evidence="1" id="KW-0732">Signal</keyword>
<protein>
    <submittedName>
        <fullName evidence="2">Uncharacterized protein</fullName>
    </submittedName>
</protein>
<evidence type="ECO:0000313" key="2">
    <source>
        <dbReference type="EMBL" id="ATX77457.1"/>
    </source>
</evidence>
<feature type="chain" id="PRO_5014700763" evidence="1">
    <location>
        <begin position="21"/>
        <end position="157"/>
    </location>
</feature>
<keyword evidence="3" id="KW-1185">Reference proteome</keyword>
<dbReference type="Proteomes" id="UP000229757">
    <property type="component" value="Chromosome"/>
</dbReference>
<sequence length="157" mass="16900">MIRILLFSLGLLLSSVWSQAEALYSQEGPSWVFSTDSDFISTRDNLVFAIESRGLVISYISHAGAMLARTAQAVGVTTPVYQDAEILLFCKADLSHALAASNPHNITLCPYAIAVYSLTGQADQTFIAIQQPFSAEPATAPITELLMGIIDEALDGF</sequence>
<accession>A0A2K8KRV3</accession>
<evidence type="ECO:0000313" key="3">
    <source>
        <dbReference type="Proteomes" id="UP000229757"/>
    </source>
</evidence>
<reference evidence="2 3" key="1">
    <citation type="journal article" date="2017" name="Environ. Microbiol.">
        <title>Genomic and physiological analyses of 'Reinekea forsetii' reveal a versatile opportunistic lifestyle during spring algae blooms.</title>
        <authorList>
            <person name="Avci B."/>
            <person name="Hahnke R.L."/>
            <person name="Chafee M."/>
            <person name="Fischer T."/>
            <person name="Gruber-Vodicka H."/>
            <person name="Tegetmeyer H.E."/>
            <person name="Harder J."/>
            <person name="Fuchs B.M."/>
            <person name="Amann R.I."/>
            <person name="Teeling H."/>
        </authorList>
    </citation>
    <scope>NUCLEOTIDE SEQUENCE [LARGE SCALE GENOMIC DNA]</scope>
    <source>
        <strain evidence="2 3">Hel1_31_D35</strain>
    </source>
</reference>
<dbReference type="AlphaFoldDB" id="A0A2K8KRV3"/>
<proteinExistence type="predicted"/>
<organism evidence="2 3">
    <name type="scientific">Reinekea forsetii</name>
    <dbReference type="NCBI Taxonomy" id="1336806"/>
    <lineage>
        <taxon>Bacteria</taxon>
        <taxon>Pseudomonadati</taxon>
        <taxon>Pseudomonadota</taxon>
        <taxon>Gammaproteobacteria</taxon>
        <taxon>Oceanospirillales</taxon>
        <taxon>Saccharospirillaceae</taxon>
        <taxon>Reinekea</taxon>
    </lineage>
</organism>
<feature type="signal peptide" evidence="1">
    <location>
        <begin position="1"/>
        <end position="20"/>
    </location>
</feature>
<dbReference type="OrthoDB" id="7363179at2"/>
<name>A0A2K8KRV3_9GAMM</name>
<dbReference type="EMBL" id="CP011797">
    <property type="protein sequence ID" value="ATX77457.1"/>
    <property type="molecule type" value="Genomic_DNA"/>
</dbReference>
<dbReference type="SUPFAM" id="SSF103247">
    <property type="entry name" value="TT1751-like"/>
    <property type="match status" value="1"/>
</dbReference>
<dbReference type="KEGG" id="rfo:REIFOR_02326"/>
<dbReference type="RefSeq" id="WP_100257713.1">
    <property type="nucleotide sequence ID" value="NZ_CP011797.1"/>
</dbReference>